<dbReference type="Pfam" id="PF00078">
    <property type="entry name" value="RVT_1"/>
    <property type="match status" value="1"/>
</dbReference>
<sequence length="468" mass="53422">MVELAIVLLEGDAIQWWRLTEPVFVREGINYLASICRGFGPSSYGGESDARVMSRSRFPEERLVIKAIKVIRDEVVLHREFRRSNSGESVCHNSAGFGGCTHNSSKYLYYLWSKSQESLPLIAGALDRSLSITTPVVDEVIVDTIYRGCVVTISQWELLVDLVLMAIRDFDVILMIDWLAVYQASINYFEKRVIFKLLGVLKFSVKCSGILAPPYLISAMQIDKLMSDIAKPRLEDIPVACEFLKVVPEDLPGLPPKREMDFAIDLVSSATLISKAPYCMALAELRELKIVLCSRYHQLRIKVEDIPKMVFRTRYSRYEYLMMPFGLTNAHATFMDLINQVFGPYLDQFVVVFVNDILVYSLSSEEHRTYLLHGLTNSLRPIACQVEKEAHHDDNVDLTIVEKGTLRYRSHLCVLNVEDLRRELREEAHCSRHTIHPGGTKMDQVFLVDGNEERHSHFCLAMSCMLID</sequence>
<gene>
    <name evidence="2" type="ORF">VITISV_029998</name>
</gene>
<dbReference type="EMBL" id="AM426948">
    <property type="protein sequence ID" value="CAN80077.1"/>
    <property type="molecule type" value="Genomic_DNA"/>
</dbReference>
<dbReference type="InterPro" id="IPR053134">
    <property type="entry name" value="RNA-dir_DNA_polymerase"/>
</dbReference>
<accession>A5AHJ9</accession>
<organism evidence="2">
    <name type="scientific">Vitis vinifera</name>
    <name type="common">Grape</name>
    <dbReference type="NCBI Taxonomy" id="29760"/>
    <lineage>
        <taxon>Eukaryota</taxon>
        <taxon>Viridiplantae</taxon>
        <taxon>Streptophyta</taxon>
        <taxon>Embryophyta</taxon>
        <taxon>Tracheophyta</taxon>
        <taxon>Spermatophyta</taxon>
        <taxon>Magnoliopsida</taxon>
        <taxon>eudicotyledons</taxon>
        <taxon>Gunneridae</taxon>
        <taxon>Pentapetalae</taxon>
        <taxon>rosids</taxon>
        <taxon>Vitales</taxon>
        <taxon>Vitaceae</taxon>
        <taxon>Viteae</taxon>
        <taxon>Vitis</taxon>
    </lineage>
</organism>
<dbReference type="Gene3D" id="3.10.10.10">
    <property type="entry name" value="HIV Type 1 Reverse Transcriptase, subunit A, domain 1"/>
    <property type="match status" value="1"/>
</dbReference>
<dbReference type="PANTHER" id="PTHR24559:SF444">
    <property type="entry name" value="REVERSE TRANSCRIPTASE DOMAIN-CONTAINING PROTEIN"/>
    <property type="match status" value="1"/>
</dbReference>
<dbReference type="InterPro" id="IPR043502">
    <property type="entry name" value="DNA/RNA_pol_sf"/>
</dbReference>
<dbReference type="Gene3D" id="3.30.70.270">
    <property type="match status" value="1"/>
</dbReference>
<dbReference type="PANTHER" id="PTHR24559">
    <property type="entry name" value="TRANSPOSON TY3-I GAG-POL POLYPROTEIN"/>
    <property type="match status" value="1"/>
</dbReference>
<dbReference type="SUPFAM" id="SSF56672">
    <property type="entry name" value="DNA/RNA polymerases"/>
    <property type="match status" value="1"/>
</dbReference>
<dbReference type="InterPro" id="IPR000477">
    <property type="entry name" value="RT_dom"/>
</dbReference>
<dbReference type="CDD" id="cd01647">
    <property type="entry name" value="RT_LTR"/>
    <property type="match status" value="1"/>
</dbReference>
<dbReference type="AlphaFoldDB" id="A5AHJ9"/>
<dbReference type="Pfam" id="PF08284">
    <property type="entry name" value="RVP_2"/>
    <property type="match status" value="1"/>
</dbReference>
<protein>
    <recommendedName>
        <fullName evidence="1">Reverse transcriptase domain-containing protein</fullName>
    </recommendedName>
</protein>
<dbReference type="Gene3D" id="2.40.70.10">
    <property type="entry name" value="Acid Proteases"/>
    <property type="match status" value="1"/>
</dbReference>
<reference evidence="2" key="1">
    <citation type="journal article" date="2007" name="PLoS ONE">
        <title>The first genome sequence of an elite grapevine cultivar (Pinot noir Vitis vinifera L.): coping with a highly heterozygous genome.</title>
        <authorList>
            <person name="Velasco R."/>
            <person name="Zharkikh A."/>
            <person name="Troggio M."/>
            <person name="Cartwright D.A."/>
            <person name="Cestaro A."/>
            <person name="Pruss D."/>
            <person name="Pindo M."/>
            <person name="FitzGerald L.M."/>
            <person name="Vezzulli S."/>
            <person name="Reid J."/>
            <person name="Malacarne G."/>
            <person name="Iliev D."/>
            <person name="Coppola G."/>
            <person name="Wardell B."/>
            <person name="Micheletti D."/>
            <person name="Macalma T."/>
            <person name="Facci M."/>
            <person name="Mitchell J.T."/>
            <person name="Perazzolli M."/>
            <person name="Eldredge G."/>
            <person name="Gatto P."/>
            <person name="Oyzerski R."/>
            <person name="Moretto M."/>
            <person name="Gutin N."/>
            <person name="Stefanini M."/>
            <person name="Chen Y."/>
            <person name="Segala C."/>
            <person name="Davenport C."/>
            <person name="Dematte L."/>
            <person name="Mraz A."/>
            <person name="Battilana J."/>
            <person name="Stormo K."/>
            <person name="Costa F."/>
            <person name="Tao Q."/>
            <person name="Si-Ammour A."/>
            <person name="Harkins T."/>
            <person name="Lackey A."/>
            <person name="Perbost C."/>
            <person name="Taillon B."/>
            <person name="Stella A."/>
            <person name="Solovyev V."/>
            <person name="Fawcett J.A."/>
            <person name="Sterck L."/>
            <person name="Vandepoele K."/>
            <person name="Grando S.M."/>
            <person name="Toppo S."/>
            <person name="Moser C."/>
            <person name="Lanchbury J."/>
            <person name="Bogden R."/>
            <person name="Skolnick M."/>
            <person name="Sgaramella V."/>
            <person name="Bhatnagar S.K."/>
            <person name="Fontana P."/>
            <person name="Gutin A."/>
            <person name="Van de Peer Y."/>
            <person name="Salamini F."/>
            <person name="Viola R."/>
        </authorList>
    </citation>
    <scope>NUCLEOTIDE SEQUENCE</scope>
</reference>
<evidence type="ECO:0000313" key="2">
    <source>
        <dbReference type="EMBL" id="CAN80077.1"/>
    </source>
</evidence>
<evidence type="ECO:0000259" key="1">
    <source>
        <dbReference type="Pfam" id="PF00078"/>
    </source>
</evidence>
<proteinExistence type="predicted"/>
<dbReference type="InterPro" id="IPR043128">
    <property type="entry name" value="Rev_trsase/Diguanyl_cyclase"/>
</dbReference>
<dbReference type="InterPro" id="IPR021109">
    <property type="entry name" value="Peptidase_aspartic_dom_sf"/>
</dbReference>
<feature type="domain" description="Reverse transcriptase" evidence="1">
    <location>
        <begin position="222"/>
        <end position="371"/>
    </location>
</feature>
<name>A5AHJ9_VITVI</name>